<protein>
    <submittedName>
        <fullName evidence="1">Uncharacterized protein</fullName>
    </submittedName>
</protein>
<dbReference type="EMBL" id="MEUI01000024">
    <property type="protein sequence ID" value="OGC34002.1"/>
    <property type="molecule type" value="Genomic_DNA"/>
</dbReference>
<comment type="caution">
    <text evidence="1">The sequence shown here is derived from an EMBL/GenBank/DDBJ whole genome shotgun (WGS) entry which is preliminary data.</text>
</comment>
<name>A0A1F4TMQ2_UNCSA</name>
<evidence type="ECO:0000313" key="2">
    <source>
        <dbReference type="Proteomes" id="UP000177309"/>
    </source>
</evidence>
<accession>A0A1F4TMQ2</accession>
<dbReference type="AlphaFoldDB" id="A0A1F4TMQ2"/>
<reference evidence="1 2" key="1">
    <citation type="journal article" date="2016" name="Nat. Commun.">
        <title>Thousands of microbial genomes shed light on interconnected biogeochemical processes in an aquifer system.</title>
        <authorList>
            <person name="Anantharaman K."/>
            <person name="Brown C.T."/>
            <person name="Hug L.A."/>
            <person name="Sharon I."/>
            <person name="Castelle C.J."/>
            <person name="Probst A.J."/>
            <person name="Thomas B.C."/>
            <person name="Singh A."/>
            <person name="Wilkins M.J."/>
            <person name="Karaoz U."/>
            <person name="Brodie E.L."/>
            <person name="Williams K.H."/>
            <person name="Hubbard S.S."/>
            <person name="Banfield J.F."/>
        </authorList>
    </citation>
    <scope>NUCLEOTIDE SEQUENCE [LARGE SCALE GENOMIC DNA]</scope>
</reference>
<dbReference type="Proteomes" id="UP000177309">
    <property type="component" value="Unassembled WGS sequence"/>
</dbReference>
<organism evidence="1 2">
    <name type="scientific">candidate division WOR-1 bacterium RIFOXYC2_FULL_41_25</name>
    <dbReference type="NCBI Taxonomy" id="1802586"/>
    <lineage>
        <taxon>Bacteria</taxon>
        <taxon>Bacillati</taxon>
        <taxon>Saganbacteria</taxon>
    </lineage>
</organism>
<proteinExistence type="predicted"/>
<gene>
    <name evidence="1" type="ORF">A2462_01440</name>
</gene>
<sequence>MLTAATQPPKVPKNYIKVYGGPEKVPKLVLDRLGTKTNDDLAKQHLRALDSLATIEAFHWYRGISNHPHEYVPAFTLYKVFLTPTEIINIAAILPTKLRENLTTSHVGMQYAPFTSVQKVVDFIAFVNKTFDFPVDQQFRLPTDRELDLHHHNVALAENAGEYYGFQSATGRSLTFYELSRTGEEYYGHQVTQEPQGHLILGVSKIAAEAESAFLFSLVRAAQLAA</sequence>
<evidence type="ECO:0000313" key="1">
    <source>
        <dbReference type="EMBL" id="OGC34002.1"/>
    </source>
</evidence>